<keyword evidence="8" id="KW-0808">Transferase</keyword>
<evidence type="ECO:0000256" key="1">
    <source>
        <dbReference type="ARBA" id="ARBA00001933"/>
    </source>
</evidence>
<dbReference type="InterPro" id="IPR050477">
    <property type="entry name" value="GrpII_AminoAcid_Decarb"/>
</dbReference>
<evidence type="ECO:0000256" key="4">
    <source>
        <dbReference type="ARBA" id="ARBA00038965"/>
    </source>
</evidence>
<evidence type="ECO:0000313" key="9">
    <source>
        <dbReference type="Proteomes" id="UP000193922"/>
    </source>
</evidence>
<dbReference type="GO" id="GO:0019752">
    <property type="term" value="P:carboxylic acid metabolic process"/>
    <property type="evidence" value="ECO:0007669"/>
    <property type="project" value="InterPro"/>
</dbReference>
<dbReference type="PANTHER" id="PTHR42735">
    <property type="match status" value="1"/>
</dbReference>
<comment type="similarity">
    <text evidence="7">Belongs to the group II decarboxylase family.</text>
</comment>
<dbReference type="GO" id="GO:0005783">
    <property type="term" value="C:endoplasmic reticulum"/>
    <property type="evidence" value="ECO:0007669"/>
    <property type="project" value="TreeGrafter"/>
</dbReference>
<feature type="modified residue" description="N6-(pyridoxal phosphate)lysine" evidence="6">
    <location>
        <position position="271"/>
    </location>
</feature>
<keyword evidence="9" id="KW-1185">Reference proteome</keyword>
<accession>A0A1Y1WK46</accession>
<dbReference type="GO" id="GO:0016740">
    <property type="term" value="F:transferase activity"/>
    <property type="evidence" value="ECO:0007669"/>
    <property type="project" value="UniProtKB-KW"/>
</dbReference>
<dbReference type="Proteomes" id="UP000193922">
    <property type="component" value="Unassembled WGS sequence"/>
</dbReference>
<gene>
    <name evidence="8" type="ORF">DL89DRAFT_276972</name>
</gene>
<evidence type="ECO:0000256" key="6">
    <source>
        <dbReference type="PIRSR" id="PIRSR602129-50"/>
    </source>
</evidence>
<dbReference type="STRING" id="61395.A0A1Y1WK46"/>
<evidence type="ECO:0000313" key="8">
    <source>
        <dbReference type="EMBL" id="ORX73698.1"/>
    </source>
</evidence>
<dbReference type="GO" id="GO:0030170">
    <property type="term" value="F:pyridoxal phosphate binding"/>
    <property type="evidence" value="ECO:0007669"/>
    <property type="project" value="InterPro"/>
</dbReference>
<dbReference type="PANTHER" id="PTHR42735:SF6">
    <property type="entry name" value="SPHINGOSINE-1-PHOSPHATE LYASE 1"/>
    <property type="match status" value="1"/>
</dbReference>
<dbReference type="GO" id="GO:0030149">
    <property type="term" value="P:sphingolipid catabolic process"/>
    <property type="evidence" value="ECO:0007669"/>
    <property type="project" value="TreeGrafter"/>
</dbReference>
<dbReference type="RefSeq" id="XP_040746909.1">
    <property type="nucleotide sequence ID" value="XM_040889409.1"/>
</dbReference>
<protein>
    <recommendedName>
        <fullName evidence="4">sphinganine-1-phosphate aldolase</fullName>
        <ecNumber evidence="4">4.1.2.27</ecNumber>
    </recommendedName>
    <alternativeName>
        <fullName evidence="5">Sphingosine-1-phosphate aldolase</fullName>
    </alternativeName>
</protein>
<dbReference type="GO" id="GO:0016020">
    <property type="term" value="C:membrane"/>
    <property type="evidence" value="ECO:0007669"/>
    <property type="project" value="GOC"/>
</dbReference>
<dbReference type="AlphaFoldDB" id="A0A1Y1WK46"/>
<dbReference type="FunFam" id="6.10.140.2150:FF:000001">
    <property type="entry name" value="Sphingosine-1-phosphate lyase 1"/>
    <property type="match status" value="1"/>
</dbReference>
<dbReference type="EMBL" id="MCFD01000001">
    <property type="protein sequence ID" value="ORX73698.1"/>
    <property type="molecule type" value="Genomic_DNA"/>
</dbReference>
<organism evidence="8 9">
    <name type="scientific">Linderina pennispora</name>
    <dbReference type="NCBI Taxonomy" id="61395"/>
    <lineage>
        <taxon>Eukaryota</taxon>
        <taxon>Fungi</taxon>
        <taxon>Fungi incertae sedis</taxon>
        <taxon>Zoopagomycota</taxon>
        <taxon>Kickxellomycotina</taxon>
        <taxon>Kickxellomycetes</taxon>
        <taxon>Kickxellales</taxon>
        <taxon>Kickxellaceae</taxon>
        <taxon>Linderina</taxon>
    </lineage>
</organism>
<sequence>MTQVLSTLSKVDWRSMAVYTANNPKQAFINVVLAYYALRQVLAPRQALQRNIEAIARDIEKGMIADIPGESRYLTIPESGMADDQILAVLERRQHEAGIEWEKGRASGAVYHGGEDMVKLTNQAYGMFNLSNPLHPGVFPGLRRIEAEVVQMVLDLYNGDGCCGTTTIIMAVRAHLVWAREERGITDPEHCRSCASMRRAIDSNTIMIAGSSANYPHGAMSEMAIKYKIGFHVDSCLGSFIMPFLKEAGFPEVPCDFRLPGVTSISCDTHKYGFAPKGTSVVMYRNEHIRRYQYFSIATWPGGIYASPTIAGSRCGAVIAGAWAALTKMGKDGYLQQCKEIVGCRVKIQNAIEQIPELYIIGNPVSSVVAFSAHEPVGIFGVLDEMKKRGWDLSPLQYPAALHLACTRLTVPVADEFIRDLTDSVATVKANPDNYKKGSQALYGFASTVPDSSLVDEIAYRFIDTLYKA</sequence>
<dbReference type="SUPFAM" id="SSF53383">
    <property type="entry name" value="PLP-dependent transferases"/>
    <property type="match status" value="1"/>
</dbReference>
<comment type="cofactor">
    <cofactor evidence="1 6 7">
        <name>pyridoxal 5'-phosphate</name>
        <dbReference type="ChEBI" id="CHEBI:597326"/>
    </cofactor>
</comment>
<comment type="caution">
    <text evidence="8">The sequence shown here is derived from an EMBL/GenBank/DDBJ whole genome shotgun (WGS) entry which is preliminary data.</text>
</comment>
<name>A0A1Y1WK46_9FUNG</name>
<evidence type="ECO:0000256" key="7">
    <source>
        <dbReference type="RuleBase" id="RU000382"/>
    </source>
</evidence>
<dbReference type="InterPro" id="IPR015421">
    <property type="entry name" value="PyrdxlP-dep_Trfase_major"/>
</dbReference>
<keyword evidence="3 7" id="KW-0456">Lyase</keyword>
<dbReference type="GeneID" id="63806057"/>
<dbReference type="OrthoDB" id="10254570at2759"/>
<dbReference type="EC" id="4.1.2.27" evidence="4"/>
<dbReference type="Pfam" id="PF00282">
    <property type="entry name" value="Pyridoxal_deC"/>
    <property type="match status" value="1"/>
</dbReference>
<evidence type="ECO:0000256" key="5">
    <source>
        <dbReference type="ARBA" id="ARBA00042568"/>
    </source>
</evidence>
<dbReference type="InterPro" id="IPR002129">
    <property type="entry name" value="PyrdxlP-dep_de-COase"/>
</dbReference>
<dbReference type="InterPro" id="IPR015424">
    <property type="entry name" value="PyrdxlP-dep_Trfase"/>
</dbReference>
<evidence type="ECO:0000256" key="3">
    <source>
        <dbReference type="ARBA" id="ARBA00023239"/>
    </source>
</evidence>
<evidence type="ECO:0000256" key="2">
    <source>
        <dbReference type="ARBA" id="ARBA00022898"/>
    </source>
</evidence>
<dbReference type="GO" id="GO:0008117">
    <property type="term" value="F:sphinganine-1-phosphate aldolase activity"/>
    <property type="evidence" value="ECO:0007669"/>
    <property type="project" value="UniProtKB-EC"/>
</dbReference>
<dbReference type="Gene3D" id="3.40.640.10">
    <property type="entry name" value="Type I PLP-dependent aspartate aminotransferase-like (Major domain)"/>
    <property type="match status" value="2"/>
</dbReference>
<proteinExistence type="inferred from homology"/>
<dbReference type="Gene3D" id="6.10.140.2150">
    <property type="match status" value="1"/>
</dbReference>
<reference evidence="8 9" key="1">
    <citation type="submission" date="2016-07" db="EMBL/GenBank/DDBJ databases">
        <title>Pervasive Adenine N6-methylation of Active Genes in Fungi.</title>
        <authorList>
            <consortium name="DOE Joint Genome Institute"/>
            <person name="Mondo S.J."/>
            <person name="Dannebaum R.O."/>
            <person name="Kuo R.C."/>
            <person name="Labutti K."/>
            <person name="Haridas S."/>
            <person name="Kuo A."/>
            <person name="Salamov A."/>
            <person name="Ahrendt S.R."/>
            <person name="Lipzen A."/>
            <person name="Sullivan W."/>
            <person name="Andreopoulos W.B."/>
            <person name="Clum A."/>
            <person name="Lindquist E."/>
            <person name="Daum C."/>
            <person name="Ramamoorthy G.K."/>
            <person name="Gryganskyi A."/>
            <person name="Culley D."/>
            <person name="Magnuson J.K."/>
            <person name="James T.Y."/>
            <person name="O'Malley M.A."/>
            <person name="Stajich J.E."/>
            <person name="Spatafora J.W."/>
            <person name="Visel A."/>
            <person name="Grigoriev I.V."/>
        </authorList>
    </citation>
    <scope>NUCLEOTIDE SEQUENCE [LARGE SCALE GENOMIC DNA]</scope>
    <source>
        <strain evidence="8 9">ATCC 12442</strain>
    </source>
</reference>
<keyword evidence="2 6" id="KW-0663">Pyridoxal phosphate</keyword>